<proteinExistence type="predicted"/>
<comment type="caution">
    <text evidence="1">The sequence shown here is derived from an EMBL/GenBank/DDBJ whole genome shotgun (WGS) entry which is preliminary data.</text>
</comment>
<sequence length="578" mass="64043">MANTPLSFMILCLTISSLAYTALSVPDWPAGRSTRFYDFKLHTMTVKKLCNTKKIVAVNNMSPGPVVYAQQGDRVIVRVTNESPYNATIHWHGVRQILSCWFDGPSYITQCPIQPGQSFTYEFTLVRQKGTFFWHAHVSWLRATVYGALVVYPKTGVPYPFPYPFEEHIVILGEYWLQDVVKLERQVLASGGGPPPSDAYTINGHPGPNYNCSANDVYEIEVVPGKTYLLRLINAGLNTENFFTIANHKLTIVEADAEYTKPFTTDRVMLGPGQTMIVLVTADQPIAKYSMAMGPYMSAQGIPFQNISAIANFQYLGAVPDRISIPARLPSFNDNLAVKTVMDGLRSLKTSKVPREIDTNLFVTIGINVNKCRSKKPQKNCQGINNGTMAASMNNISFIKPTVSVLEAYYKGNEGFFTDDFPGAPLRFYDFVNGAPNDAPIDTNSMKGTRTKVVEYGSRVQIILQDTGTISTENHPIHLHGYSFYVVGYGTGNYDPQTANFNLVDPPYMNTIGVPVGGWAAIRFVADNPGIWFVAGVWFMHCHIDVHQSWGLGTVLIVKNGNGHLETLPHPPADLPRC</sequence>
<evidence type="ECO:0000313" key="2">
    <source>
        <dbReference type="Proteomes" id="UP000091857"/>
    </source>
</evidence>
<dbReference type="EMBL" id="CM004387">
    <property type="protein sequence ID" value="KAG8663709.1"/>
    <property type="molecule type" value="Genomic_DNA"/>
</dbReference>
<keyword evidence="2" id="KW-1185">Reference proteome</keyword>
<name>A0ACB7IF56_MANES</name>
<protein>
    <submittedName>
        <fullName evidence="1">Uncharacterized protein</fullName>
    </submittedName>
</protein>
<dbReference type="Proteomes" id="UP000091857">
    <property type="component" value="Chromosome 1"/>
</dbReference>
<evidence type="ECO:0000313" key="1">
    <source>
        <dbReference type="EMBL" id="KAG8663709.1"/>
    </source>
</evidence>
<reference evidence="2" key="1">
    <citation type="journal article" date="2016" name="Nat. Biotechnol.">
        <title>Sequencing wild and cultivated cassava and related species reveals extensive interspecific hybridization and genetic diversity.</title>
        <authorList>
            <person name="Bredeson J.V."/>
            <person name="Lyons J.B."/>
            <person name="Prochnik S.E."/>
            <person name="Wu G.A."/>
            <person name="Ha C.M."/>
            <person name="Edsinger-Gonzales E."/>
            <person name="Grimwood J."/>
            <person name="Schmutz J."/>
            <person name="Rabbi I.Y."/>
            <person name="Egesi C."/>
            <person name="Nauluvula P."/>
            <person name="Lebot V."/>
            <person name="Ndunguru J."/>
            <person name="Mkamilo G."/>
            <person name="Bart R.S."/>
            <person name="Setter T.L."/>
            <person name="Gleadow R.M."/>
            <person name="Kulakow P."/>
            <person name="Ferguson M.E."/>
            <person name="Rounsley S."/>
            <person name="Rokhsar D.S."/>
        </authorList>
    </citation>
    <scope>NUCLEOTIDE SEQUENCE [LARGE SCALE GENOMIC DNA]</scope>
    <source>
        <strain evidence="2">cv. AM560-2</strain>
    </source>
</reference>
<organism evidence="1 2">
    <name type="scientific">Manihot esculenta</name>
    <name type="common">Cassava</name>
    <name type="synonym">Jatropha manihot</name>
    <dbReference type="NCBI Taxonomy" id="3983"/>
    <lineage>
        <taxon>Eukaryota</taxon>
        <taxon>Viridiplantae</taxon>
        <taxon>Streptophyta</taxon>
        <taxon>Embryophyta</taxon>
        <taxon>Tracheophyta</taxon>
        <taxon>Spermatophyta</taxon>
        <taxon>Magnoliopsida</taxon>
        <taxon>eudicotyledons</taxon>
        <taxon>Gunneridae</taxon>
        <taxon>Pentapetalae</taxon>
        <taxon>rosids</taxon>
        <taxon>fabids</taxon>
        <taxon>Malpighiales</taxon>
        <taxon>Euphorbiaceae</taxon>
        <taxon>Crotonoideae</taxon>
        <taxon>Manihoteae</taxon>
        <taxon>Manihot</taxon>
    </lineage>
</organism>
<accession>A0ACB7IF56</accession>
<gene>
    <name evidence="1" type="ORF">MANES_01G244200v8</name>
</gene>